<dbReference type="EMBL" id="CAICTM010000352">
    <property type="protein sequence ID" value="CAB9508602.1"/>
    <property type="molecule type" value="Genomic_DNA"/>
</dbReference>
<reference evidence="13" key="1">
    <citation type="submission" date="2020-06" db="EMBL/GenBank/DDBJ databases">
        <authorList>
            <consortium name="Plant Systems Biology data submission"/>
        </authorList>
    </citation>
    <scope>NUCLEOTIDE SEQUENCE</scope>
    <source>
        <strain evidence="13">D6</strain>
    </source>
</reference>
<keyword evidence="9" id="KW-0408">Iron</keyword>
<name>A0A9N8HDB6_9STRA</name>
<keyword evidence="11" id="KW-0496">Mitochondrion</keyword>
<comment type="subcellular location">
    <subcellularLocation>
        <location evidence="1">Mitochondrion</location>
    </subcellularLocation>
</comment>
<keyword evidence="7" id="KW-0809">Transit peptide</keyword>
<dbReference type="GO" id="GO:0051537">
    <property type="term" value="F:2 iron, 2 sulfur cluster binding"/>
    <property type="evidence" value="ECO:0007669"/>
    <property type="project" value="TreeGrafter"/>
</dbReference>
<organism evidence="13 14">
    <name type="scientific">Seminavis robusta</name>
    <dbReference type="NCBI Taxonomy" id="568900"/>
    <lineage>
        <taxon>Eukaryota</taxon>
        <taxon>Sar</taxon>
        <taxon>Stramenopiles</taxon>
        <taxon>Ochrophyta</taxon>
        <taxon>Bacillariophyta</taxon>
        <taxon>Bacillariophyceae</taxon>
        <taxon>Bacillariophycidae</taxon>
        <taxon>Naviculales</taxon>
        <taxon>Naviculaceae</taxon>
        <taxon>Seminavis</taxon>
    </lineage>
</organism>
<keyword evidence="10" id="KW-0406">Ion transport</keyword>
<evidence type="ECO:0000256" key="10">
    <source>
        <dbReference type="ARBA" id="ARBA00023065"/>
    </source>
</evidence>
<dbReference type="OrthoDB" id="1897642at2759"/>
<dbReference type="SUPFAM" id="SSF55387">
    <property type="entry name" value="Frataxin/Nqo15-like"/>
    <property type="match status" value="1"/>
</dbReference>
<evidence type="ECO:0000256" key="5">
    <source>
        <dbReference type="ARBA" id="ARBA00022448"/>
    </source>
</evidence>
<keyword evidence="6" id="KW-0410">Iron transport</keyword>
<evidence type="ECO:0000256" key="3">
    <source>
        <dbReference type="ARBA" id="ARBA00013107"/>
    </source>
</evidence>
<dbReference type="PANTHER" id="PTHR16821">
    <property type="entry name" value="FRATAXIN"/>
    <property type="match status" value="1"/>
</dbReference>
<dbReference type="GO" id="GO:0006826">
    <property type="term" value="P:iron ion transport"/>
    <property type="evidence" value="ECO:0007669"/>
    <property type="project" value="UniProtKB-KW"/>
</dbReference>
<keyword evidence="8" id="KW-0560">Oxidoreductase</keyword>
<dbReference type="SMART" id="SM01219">
    <property type="entry name" value="Frataxin_Cyay"/>
    <property type="match status" value="1"/>
</dbReference>
<evidence type="ECO:0000313" key="14">
    <source>
        <dbReference type="Proteomes" id="UP001153069"/>
    </source>
</evidence>
<evidence type="ECO:0000313" key="13">
    <source>
        <dbReference type="EMBL" id="CAB9508602.1"/>
    </source>
</evidence>
<sequence>MNTTTLRSLPRRWCLGRLYRPSHKSALRPISLIVPIQGVASPISSRSVVTAVSRRPLLVVPPSSNTIATIPTIQYRNFQSEGEYHRVADDTLETIQDVVEETLEDGGIEAEVSLASGVLTIALPDNHGTYVLNKQTPNQQIWWSSPISGPRRYEYKDDTWVFTRDDEITLHKSLQEELQQLLNVELDWEV</sequence>
<protein>
    <recommendedName>
        <fullName evidence="3">ferroxidase</fullName>
        <ecNumber evidence="3">1.16.3.1</ecNumber>
    </recommendedName>
</protein>
<dbReference type="Proteomes" id="UP001153069">
    <property type="component" value="Unassembled WGS sequence"/>
</dbReference>
<keyword evidence="14" id="KW-1185">Reference proteome</keyword>
<dbReference type="Pfam" id="PF01491">
    <property type="entry name" value="Frataxin_Cyay"/>
    <property type="match status" value="1"/>
</dbReference>
<evidence type="ECO:0000256" key="6">
    <source>
        <dbReference type="ARBA" id="ARBA00022496"/>
    </source>
</evidence>
<dbReference type="GO" id="GO:0008199">
    <property type="term" value="F:ferric iron binding"/>
    <property type="evidence" value="ECO:0007669"/>
    <property type="project" value="InterPro"/>
</dbReference>
<keyword evidence="4" id="KW-0409">Iron storage</keyword>
<evidence type="ECO:0000256" key="2">
    <source>
        <dbReference type="ARBA" id="ARBA00008183"/>
    </source>
</evidence>
<dbReference type="PROSITE" id="PS01344">
    <property type="entry name" value="FRATAXIN_1"/>
    <property type="match status" value="1"/>
</dbReference>
<dbReference type="GO" id="GO:0006879">
    <property type="term" value="P:intracellular iron ion homeostasis"/>
    <property type="evidence" value="ECO:0007669"/>
    <property type="project" value="UniProtKB-KW"/>
</dbReference>
<dbReference type="Gene3D" id="3.30.920.10">
    <property type="entry name" value="Frataxin/CyaY"/>
    <property type="match status" value="1"/>
</dbReference>
<evidence type="ECO:0000256" key="11">
    <source>
        <dbReference type="ARBA" id="ARBA00023128"/>
    </source>
</evidence>
<comment type="similarity">
    <text evidence="2">Belongs to the frataxin family.</text>
</comment>
<dbReference type="InterPro" id="IPR020895">
    <property type="entry name" value="Frataxin_CS"/>
</dbReference>
<dbReference type="InterPro" id="IPR036524">
    <property type="entry name" value="Frataxin/CyaY_sf"/>
</dbReference>
<dbReference type="GO" id="GO:0004322">
    <property type="term" value="F:ferroxidase activity"/>
    <property type="evidence" value="ECO:0007669"/>
    <property type="project" value="UniProtKB-EC"/>
</dbReference>
<proteinExistence type="inferred from homology"/>
<dbReference type="NCBIfam" id="TIGR03421">
    <property type="entry name" value="FeS_CyaY"/>
    <property type="match status" value="1"/>
</dbReference>
<evidence type="ECO:0000256" key="12">
    <source>
        <dbReference type="ARBA" id="ARBA00047990"/>
    </source>
</evidence>
<dbReference type="PANTHER" id="PTHR16821:SF2">
    <property type="entry name" value="FRATAXIN, MITOCHONDRIAL"/>
    <property type="match status" value="1"/>
</dbReference>
<dbReference type="GO" id="GO:0005739">
    <property type="term" value="C:mitochondrion"/>
    <property type="evidence" value="ECO:0007669"/>
    <property type="project" value="UniProtKB-SubCell"/>
</dbReference>
<dbReference type="GO" id="GO:0008198">
    <property type="term" value="F:ferrous iron binding"/>
    <property type="evidence" value="ECO:0007669"/>
    <property type="project" value="TreeGrafter"/>
</dbReference>
<evidence type="ECO:0000256" key="4">
    <source>
        <dbReference type="ARBA" id="ARBA00022434"/>
    </source>
</evidence>
<dbReference type="EC" id="1.16.3.1" evidence="3"/>
<comment type="caution">
    <text evidence="13">The sequence shown here is derived from an EMBL/GenBank/DDBJ whole genome shotgun (WGS) entry which is preliminary data.</text>
</comment>
<dbReference type="AlphaFoldDB" id="A0A9N8HDB6"/>
<gene>
    <name evidence="13" type="ORF">SEMRO_353_G124570.1</name>
</gene>
<evidence type="ECO:0000256" key="7">
    <source>
        <dbReference type="ARBA" id="ARBA00022946"/>
    </source>
</evidence>
<dbReference type="PROSITE" id="PS50810">
    <property type="entry name" value="FRATAXIN_2"/>
    <property type="match status" value="1"/>
</dbReference>
<dbReference type="GO" id="GO:0016226">
    <property type="term" value="P:iron-sulfur cluster assembly"/>
    <property type="evidence" value="ECO:0007669"/>
    <property type="project" value="InterPro"/>
</dbReference>
<dbReference type="InterPro" id="IPR017789">
    <property type="entry name" value="Frataxin"/>
</dbReference>
<evidence type="ECO:0000256" key="9">
    <source>
        <dbReference type="ARBA" id="ARBA00023004"/>
    </source>
</evidence>
<dbReference type="InterPro" id="IPR002908">
    <property type="entry name" value="Frataxin/CyaY"/>
</dbReference>
<evidence type="ECO:0000256" key="8">
    <source>
        <dbReference type="ARBA" id="ARBA00023002"/>
    </source>
</evidence>
<comment type="catalytic activity">
    <reaction evidence="12">
        <text>4 Fe(2+) + O2 + 4 H(+) = 4 Fe(3+) + 2 H2O</text>
        <dbReference type="Rhea" id="RHEA:11148"/>
        <dbReference type="ChEBI" id="CHEBI:15377"/>
        <dbReference type="ChEBI" id="CHEBI:15378"/>
        <dbReference type="ChEBI" id="CHEBI:15379"/>
        <dbReference type="ChEBI" id="CHEBI:29033"/>
        <dbReference type="ChEBI" id="CHEBI:29034"/>
        <dbReference type="EC" id="1.16.3.1"/>
    </reaction>
</comment>
<accession>A0A9N8HDB6</accession>
<keyword evidence="5" id="KW-0813">Transport</keyword>
<dbReference type="NCBIfam" id="TIGR03422">
    <property type="entry name" value="mito_frataxin"/>
    <property type="match status" value="1"/>
</dbReference>
<dbReference type="PRINTS" id="PR00904">
    <property type="entry name" value="FRATAXIN"/>
</dbReference>
<evidence type="ECO:0000256" key="1">
    <source>
        <dbReference type="ARBA" id="ARBA00004173"/>
    </source>
</evidence>
<dbReference type="GO" id="GO:0034986">
    <property type="term" value="F:iron chaperone activity"/>
    <property type="evidence" value="ECO:0007669"/>
    <property type="project" value="TreeGrafter"/>
</dbReference>